<dbReference type="RefSeq" id="WP_207855663.1">
    <property type="nucleotide sequence ID" value="NZ_BHVV01000001.1"/>
</dbReference>
<evidence type="ECO:0000313" key="4">
    <source>
        <dbReference type="Proteomes" id="UP000268908"/>
    </source>
</evidence>
<sequence>MNTRAVAITFHARQPARSTRLARLGDWMAARRRAILAVQWVIVIFYVVLVALPAFLPHPNPEARLFSGDMGASSFIDPNYCMTPLDGQAPRLALQDKAPTVALWHERLVLLAQYLFWGVWWPFVILSIMLVGRVWCGVLCPEGALAEFASRHGRGLAIPRWIRWGGWPFVAFVLTTVYGQLISVYEYPQAALLVLGGSTVAAVGIGYLYGKGKRVWCRYLCPVSGVFALLSRLAPVHFKVDREQWNRYPRRTAAVDCAPLLNVKKLPGMAQCHACGRCSGHRDAVELAVRSPSAEILGGEPPRTVEALLLLFGMLGVAVGAFQWTVSPWFVRLKQGAAEWLVARDIYWPLEESPAWWLLTRYPAANDIFTWLDGMAILAWIFGVAKVLGGTAFLAVAGAAKLARMDWRRLALGLVPLAGVGLFLGLSMMTATHLRAEGLSPAWLPGLRAALLALGVAWSAWLGWRLIKVGGDAEARSRGHACGDATAEADAATTASDLGAAHPARGPFAPTAWGTLRCEWSRGTPAKMLAGLLWLAPLALIAANWWLIFFVW</sequence>
<evidence type="ECO:0000256" key="1">
    <source>
        <dbReference type="SAM" id="Phobius"/>
    </source>
</evidence>
<feature type="transmembrane region" description="Helical" evidence="1">
    <location>
        <begin position="449"/>
        <end position="467"/>
    </location>
</feature>
<keyword evidence="1" id="KW-1133">Transmembrane helix</keyword>
<keyword evidence="1" id="KW-0812">Transmembrane</keyword>
<dbReference type="InterPro" id="IPR017896">
    <property type="entry name" value="4Fe4S_Fe-S-bd"/>
</dbReference>
<feature type="domain" description="4Fe-4S ferredoxin-type" evidence="2">
    <location>
        <begin position="207"/>
        <end position="238"/>
    </location>
</feature>
<dbReference type="Proteomes" id="UP000268908">
    <property type="component" value="Unassembled WGS sequence"/>
</dbReference>
<feature type="transmembrane region" description="Helical" evidence="1">
    <location>
        <begin position="161"/>
        <end position="181"/>
    </location>
</feature>
<accession>A0A497XKX6</accession>
<feature type="transmembrane region" description="Helical" evidence="1">
    <location>
        <begin position="410"/>
        <end position="429"/>
    </location>
</feature>
<protein>
    <submittedName>
        <fullName evidence="3">4Fe-4S binding protein</fullName>
    </submittedName>
</protein>
<reference evidence="3 4" key="1">
    <citation type="submission" date="2018-10" db="EMBL/GenBank/DDBJ databases">
        <title>Genomic Encyclopedia of Type Strains, Phase IV (KMG-IV): sequencing the most valuable type-strain genomes for metagenomic binning, comparative biology and taxonomic classification.</title>
        <authorList>
            <person name="Goeker M."/>
        </authorList>
    </citation>
    <scope>NUCLEOTIDE SEQUENCE [LARGE SCALE GENOMIC DNA]</scope>
    <source>
        <strain evidence="3 4">DSM 26916</strain>
    </source>
</reference>
<feature type="domain" description="4Fe-4S ferredoxin-type" evidence="2">
    <location>
        <begin position="115"/>
        <end position="154"/>
    </location>
</feature>
<dbReference type="Pfam" id="PF12801">
    <property type="entry name" value="Fer4_5"/>
    <property type="match status" value="2"/>
</dbReference>
<feature type="transmembrane region" description="Helical" evidence="1">
    <location>
        <begin position="187"/>
        <end position="209"/>
    </location>
</feature>
<feature type="transmembrane region" description="Helical" evidence="1">
    <location>
        <begin position="119"/>
        <end position="140"/>
    </location>
</feature>
<comment type="caution">
    <text evidence="3">The sequence shown here is derived from an EMBL/GenBank/DDBJ whole genome shotgun (WGS) entry which is preliminary data.</text>
</comment>
<feature type="transmembrane region" description="Helical" evidence="1">
    <location>
        <begin position="377"/>
        <end position="398"/>
    </location>
</feature>
<keyword evidence="4" id="KW-1185">Reference proteome</keyword>
<name>A0A497XKX6_9PROT</name>
<dbReference type="AlphaFoldDB" id="A0A497XKX6"/>
<evidence type="ECO:0000313" key="3">
    <source>
        <dbReference type="EMBL" id="RLJ68057.1"/>
    </source>
</evidence>
<proteinExistence type="predicted"/>
<keyword evidence="1" id="KW-0472">Membrane</keyword>
<feature type="transmembrane region" description="Helical" evidence="1">
    <location>
        <begin position="34"/>
        <end position="56"/>
    </location>
</feature>
<dbReference type="EMBL" id="RCCI01000004">
    <property type="protein sequence ID" value="RLJ68057.1"/>
    <property type="molecule type" value="Genomic_DNA"/>
</dbReference>
<feature type="transmembrane region" description="Helical" evidence="1">
    <location>
        <begin position="307"/>
        <end position="326"/>
    </location>
</feature>
<organism evidence="3 4">
    <name type="scientific">Sulfurisoma sediminicola</name>
    <dbReference type="NCBI Taxonomy" id="1381557"/>
    <lineage>
        <taxon>Bacteria</taxon>
        <taxon>Pseudomonadati</taxon>
        <taxon>Pseudomonadota</taxon>
        <taxon>Betaproteobacteria</taxon>
        <taxon>Nitrosomonadales</taxon>
        <taxon>Sterolibacteriaceae</taxon>
        <taxon>Sulfurisoma</taxon>
    </lineage>
</organism>
<gene>
    <name evidence="3" type="ORF">DFR35_0611</name>
</gene>
<evidence type="ECO:0000259" key="2">
    <source>
        <dbReference type="Pfam" id="PF12801"/>
    </source>
</evidence>
<feature type="transmembrane region" description="Helical" evidence="1">
    <location>
        <begin position="529"/>
        <end position="551"/>
    </location>
</feature>